<reference evidence="1 2" key="1">
    <citation type="submission" date="2015-10" db="EMBL/GenBank/DDBJ databases">
        <title>Metagenome-Assembled Genomes uncover a global brackish microbiome.</title>
        <authorList>
            <person name="Hugerth L.W."/>
            <person name="Larsson J."/>
            <person name="Alneberg J."/>
            <person name="Lindh M.V."/>
            <person name="Legrand C."/>
            <person name="Pinhassi J."/>
            <person name="Andersson A.F."/>
        </authorList>
    </citation>
    <scope>NUCLEOTIDE SEQUENCE [LARGE SCALE GENOMIC DNA]</scope>
    <source>
        <strain evidence="1">BACL6 MAG-120924-bin43</strain>
    </source>
</reference>
<evidence type="ECO:0000313" key="1">
    <source>
        <dbReference type="EMBL" id="KRO49430.1"/>
    </source>
</evidence>
<gene>
    <name evidence="1" type="ORF">ABR75_02090</name>
</gene>
<dbReference type="AlphaFoldDB" id="A0A0R2QH36"/>
<organism evidence="1 2">
    <name type="scientific">Acidimicrobiia bacterium BACL6 MAG-120924-bin43</name>
    <dbReference type="NCBI Taxonomy" id="1655583"/>
    <lineage>
        <taxon>Bacteria</taxon>
        <taxon>Bacillati</taxon>
        <taxon>Actinomycetota</taxon>
        <taxon>Acidimicrobiia</taxon>
        <taxon>acIV cluster</taxon>
    </lineage>
</organism>
<proteinExistence type="predicted"/>
<protein>
    <submittedName>
        <fullName evidence="1">Uncharacterized protein</fullName>
    </submittedName>
</protein>
<dbReference type="EMBL" id="LIBJ01000011">
    <property type="protein sequence ID" value="KRO49430.1"/>
    <property type="molecule type" value="Genomic_DNA"/>
</dbReference>
<comment type="caution">
    <text evidence="1">The sequence shown here is derived from an EMBL/GenBank/DDBJ whole genome shotgun (WGS) entry which is preliminary data.</text>
</comment>
<sequence>MTLLVVLTVVAIALLIAELAVYLFVVGSQLARVATKLEGCAEVVWDIKRNAEPIKSGVDRINSTGRVIAGALPLLYGMAEGIVVGATYEAAPKTESVPARPAMKRRRTRLHEAVGYTPGGQS</sequence>
<accession>A0A0R2QH36</accession>
<dbReference type="Proteomes" id="UP000051017">
    <property type="component" value="Unassembled WGS sequence"/>
</dbReference>
<name>A0A0R2QH36_9ACTN</name>
<evidence type="ECO:0000313" key="2">
    <source>
        <dbReference type="Proteomes" id="UP000051017"/>
    </source>
</evidence>